<protein>
    <submittedName>
        <fullName evidence="1">HEAT repeat-containing protein</fullName>
    </submittedName>
</protein>
<dbReference type="GO" id="GO:0016491">
    <property type="term" value="F:oxidoreductase activity"/>
    <property type="evidence" value="ECO:0007669"/>
    <property type="project" value="TreeGrafter"/>
</dbReference>
<dbReference type="Gene3D" id="1.25.10.10">
    <property type="entry name" value="Leucine-rich Repeat Variant"/>
    <property type="match status" value="1"/>
</dbReference>
<dbReference type="PANTHER" id="PTHR12697">
    <property type="entry name" value="PBS LYASE HEAT-LIKE PROTEIN"/>
    <property type="match status" value="1"/>
</dbReference>
<dbReference type="InterPro" id="IPR016024">
    <property type="entry name" value="ARM-type_fold"/>
</dbReference>
<dbReference type="Pfam" id="PF13646">
    <property type="entry name" value="HEAT_2"/>
    <property type="match status" value="1"/>
</dbReference>
<accession>A0A1W1V314</accession>
<gene>
    <name evidence="1" type="ORF">SAMN00017405_1740</name>
</gene>
<dbReference type="InterPro" id="IPR011989">
    <property type="entry name" value="ARM-like"/>
</dbReference>
<organism evidence="1 2">
    <name type="scientific">Desulfonispora thiosulfatigenes DSM 11270</name>
    <dbReference type="NCBI Taxonomy" id="656914"/>
    <lineage>
        <taxon>Bacteria</taxon>
        <taxon>Bacillati</taxon>
        <taxon>Bacillota</taxon>
        <taxon>Clostridia</taxon>
        <taxon>Eubacteriales</taxon>
        <taxon>Peptococcaceae</taxon>
        <taxon>Desulfonispora</taxon>
    </lineage>
</organism>
<dbReference type="Proteomes" id="UP000192731">
    <property type="component" value="Unassembled WGS sequence"/>
</dbReference>
<dbReference type="OrthoDB" id="1725476at2"/>
<name>A0A1W1V314_DESTI</name>
<dbReference type="STRING" id="656914.SAMN00017405_1740"/>
<keyword evidence="2" id="KW-1185">Reference proteome</keyword>
<proteinExistence type="predicted"/>
<dbReference type="EMBL" id="FWWT01000014">
    <property type="protein sequence ID" value="SMB87676.1"/>
    <property type="molecule type" value="Genomic_DNA"/>
</dbReference>
<evidence type="ECO:0000313" key="1">
    <source>
        <dbReference type="EMBL" id="SMB87676.1"/>
    </source>
</evidence>
<dbReference type="SUPFAM" id="SSF48371">
    <property type="entry name" value="ARM repeat"/>
    <property type="match status" value="1"/>
</dbReference>
<dbReference type="AlphaFoldDB" id="A0A1W1V314"/>
<sequence length="298" mass="34780">MSIANKLKNIFVFKNPSKSRGIDYNEKENITQDFYVLKKALNENNNLLEVNWDNLKEEQQKQMVMEVYLENWRDLIYKYNQYDEKEKIKIIEMLAYIPHKEVVDFLINEMKSTSETIRLSASCSLRKQDTSLTLEPMLYALTQPNQWLPSRVLDVLKGMGSSLIDPLLEMIKNCDPQVQSVLVQILGEIGDKRCLGVFTELAKSTDDTLRLRIVEALKVLALKESFFILTNLAQDDKWQIRMHAVEALGNLELDEVEKVLRQRLKVEDDSIVLEYIQEFIEKINQDSMPEIISWVREG</sequence>
<evidence type="ECO:0000313" key="2">
    <source>
        <dbReference type="Proteomes" id="UP000192731"/>
    </source>
</evidence>
<dbReference type="RefSeq" id="WP_084052723.1">
    <property type="nucleotide sequence ID" value="NZ_FWWT01000014.1"/>
</dbReference>
<dbReference type="PANTHER" id="PTHR12697:SF5">
    <property type="entry name" value="DEOXYHYPUSINE HYDROXYLASE"/>
    <property type="match status" value="1"/>
</dbReference>
<reference evidence="1 2" key="1">
    <citation type="submission" date="2017-04" db="EMBL/GenBank/DDBJ databases">
        <authorList>
            <person name="Afonso C.L."/>
            <person name="Miller P.J."/>
            <person name="Scott M.A."/>
            <person name="Spackman E."/>
            <person name="Goraichik I."/>
            <person name="Dimitrov K.M."/>
            <person name="Suarez D.L."/>
            <person name="Swayne D.E."/>
        </authorList>
    </citation>
    <scope>NUCLEOTIDE SEQUENCE [LARGE SCALE GENOMIC DNA]</scope>
    <source>
        <strain evidence="1 2">DSM 11270</strain>
    </source>
</reference>